<dbReference type="PRINTS" id="PR00620">
    <property type="entry name" value="HISTONEH2A"/>
</dbReference>
<reference evidence="13" key="1">
    <citation type="submission" date="2015-10" db="EMBL/GenBank/DDBJ databases">
        <authorList>
            <person name="Martinez-Garcia P.J."/>
            <person name="Crepeau M.W."/>
            <person name="Puiu D."/>
            <person name="Gonzalez-Ibeas D."/>
            <person name="Whalen J."/>
            <person name="Stevens K."/>
            <person name="Paul R."/>
            <person name="Butterfield T."/>
            <person name="Britton M."/>
            <person name="Reagan R."/>
            <person name="Chakraborty S."/>
            <person name="Walawage S.L."/>
            <person name="Vasquez-Gross H.A."/>
            <person name="Cardeno C."/>
            <person name="Famula R."/>
            <person name="Pratt K."/>
            <person name="Kuruganti S."/>
            <person name="Aradhya M.K."/>
            <person name="Leslie C.A."/>
            <person name="Dandekar A.M."/>
            <person name="Salzberg S.L."/>
            <person name="Wegrzyn J.L."/>
            <person name="Langley C.H."/>
            <person name="Neale D.B."/>
        </authorList>
    </citation>
    <scope>NUCLEOTIDE SEQUENCE</scope>
    <source>
        <tissue evidence="13">Leaves</tissue>
    </source>
</reference>
<evidence type="ECO:0000256" key="2">
    <source>
        <dbReference type="ARBA" id="ARBA00004123"/>
    </source>
</evidence>
<dbReference type="EMBL" id="LIHL02000005">
    <property type="protein sequence ID" value="KAF5470582.1"/>
    <property type="molecule type" value="Genomic_DNA"/>
</dbReference>
<dbReference type="CDD" id="cd00074">
    <property type="entry name" value="HFD_H2A"/>
    <property type="match status" value="1"/>
</dbReference>
<dbReference type="SMART" id="SM00414">
    <property type="entry name" value="H2A"/>
    <property type="match status" value="1"/>
</dbReference>
<evidence type="ECO:0000256" key="9">
    <source>
        <dbReference type="ARBA" id="ARBA00023269"/>
    </source>
</evidence>
<dbReference type="Gene3D" id="1.10.20.10">
    <property type="entry name" value="Histone, subunit A"/>
    <property type="match status" value="1"/>
</dbReference>
<evidence type="ECO:0000256" key="8">
    <source>
        <dbReference type="ARBA" id="ARBA00023242"/>
    </source>
</evidence>
<dbReference type="GO" id="GO:0046982">
    <property type="term" value="F:protein heterodimerization activity"/>
    <property type="evidence" value="ECO:0007669"/>
    <property type="project" value="InterPro"/>
</dbReference>
<organism evidence="13 14">
    <name type="scientific">Juglans regia</name>
    <name type="common">English walnut</name>
    <dbReference type="NCBI Taxonomy" id="51240"/>
    <lineage>
        <taxon>Eukaryota</taxon>
        <taxon>Viridiplantae</taxon>
        <taxon>Streptophyta</taxon>
        <taxon>Embryophyta</taxon>
        <taxon>Tracheophyta</taxon>
        <taxon>Spermatophyta</taxon>
        <taxon>Magnoliopsida</taxon>
        <taxon>eudicotyledons</taxon>
        <taxon>Gunneridae</taxon>
        <taxon>Pentapetalae</taxon>
        <taxon>rosids</taxon>
        <taxon>fabids</taxon>
        <taxon>Fagales</taxon>
        <taxon>Juglandaceae</taxon>
        <taxon>Juglans</taxon>
    </lineage>
</organism>
<comment type="function">
    <text evidence="1">Core component of nucleosome. Nucleosomes wrap and compact DNA into chromatin, limiting DNA accessibility to the cellular machineries which require DNA as a template. Histones thereby play a central role in transcription regulation, DNA repair, DNA replication and chromosomal stability. DNA accessibility is regulated via a complex set of post-translational modifications of histones, also called histone code, and nucleosome remodeling.</text>
</comment>
<feature type="domain" description="Histone H2A C-terminal" evidence="12">
    <location>
        <begin position="97"/>
        <end position="131"/>
    </location>
</feature>
<reference evidence="13" key="2">
    <citation type="submission" date="2020-03" db="EMBL/GenBank/DDBJ databases">
        <title>Walnut 2.0.</title>
        <authorList>
            <person name="Marrano A."/>
            <person name="Britton M."/>
            <person name="Zimin A.V."/>
            <person name="Zaini P.A."/>
            <person name="Workman R."/>
            <person name="Puiu D."/>
            <person name="Bianco L."/>
            <person name="Allen B.J."/>
            <person name="Troggio M."/>
            <person name="Leslie C.A."/>
            <person name="Timp W."/>
            <person name="Dendekar A."/>
            <person name="Salzberg S.L."/>
            <person name="Neale D.B."/>
        </authorList>
    </citation>
    <scope>NUCLEOTIDE SEQUENCE</scope>
    <source>
        <tissue evidence="13">Leaves</tissue>
    </source>
</reference>
<keyword evidence="6 10" id="KW-0158">Chromosome</keyword>
<protein>
    <recommendedName>
        <fullName evidence="10">Histone H2A</fullName>
    </recommendedName>
</protein>
<dbReference type="KEGG" id="jre:109002625"/>
<dbReference type="GO" id="GO:0030527">
    <property type="term" value="F:structural constituent of chromatin"/>
    <property type="evidence" value="ECO:0007669"/>
    <property type="project" value="InterPro"/>
</dbReference>
<evidence type="ECO:0000259" key="12">
    <source>
        <dbReference type="Pfam" id="PF16211"/>
    </source>
</evidence>
<dbReference type="GO" id="GO:0003677">
    <property type="term" value="F:DNA binding"/>
    <property type="evidence" value="ECO:0007669"/>
    <property type="project" value="UniProtKB-KW"/>
</dbReference>
<dbReference type="PANTHER" id="PTHR23430">
    <property type="entry name" value="HISTONE H2A"/>
    <property type="match status" value="1"/>
</dbReference>
<evidence type="ECO:0000256" key="7">
    <source>
        <dbReference type="ARBA" id="ARBA00023125"/>
    </source>
</evidence>
<evidence type="ECO:0000256" key="6">
    <source>
        <dbReference type="ARBA" id="ARBA00022454"/>
    </source>
</evidence>
<feature type="domain" description="Core Histone H2A/H2B/H3" evidence="11">
    <location>
        <begin position="30"/>
        <end position="94"/>
    </location>
</feature>
<dbReference type="OrthoDB" id="9421954at2759"/>
<comment type="subunit">
    <text evidence="5 10">The nucleosome is a histone octamer containing two molecules each of H2A, H2B, H3 and H4 assembled in one H3-H4 heterotetramer and two H2A-H2B heterodimers. The octamer wraps approximately 147 bp of DNA.</text>
</comment>
<dbReference type="AlphaFoldDB" id="A0A833XL01"/>
<gene>
    <name evidence="13" type="ORF">F2P56_011086</name>
</gene>
<dbReference type="GO" id="GO:0070828">
    <property type="term" value="P:heterochromatin organization"/>
    <property type="evidence" value="ECO:0007669"/>
    <property type="project" value="UniProtKB-ARBA"/>
</dbReference>
<dbReference type="GO" id="GO:0000786">
    <property type="term" value="C:nucleosome"/>
    <property type="evidence" value="ECO:0007669"/>
    <property type="project" value="UniProtKB-KW"/>
</dbReference>
<keyword evidence="7 10" id="KW-0238">DNA-binding</keyword>
<sequence>MMEKKGAEGRRGGGGPKKKPVFCSVNVGLQFPVGRKGQYLKKGRYSQRVGTGAPVYMAVVLEYLAAKVLELAENAARDNKKNRIIPWHVLSTVRNNEELGKLLSGVTIAHGGALPNINPILLPKKTDKASKEPKSPAKATKSPRRLSCFVIDCQF</sequence>
<evidence type="ECO:0000259" key="11">
    <source>
        <dbReference type="Pfam" id="PF00125"/>
    </source>
</evidence>
<dbReference type="GO" id="GO:0005634">
    <property type="term" value="C:nucleus"/>
    <property type="evidence" value="ECO:0007669"/>
    <property type="project" value="UniProtKB-SubCell"/>
</dbReference>
<accession>A0A833XL01</accession>
<dbReference type="Gramene" id="Jr05_08800_p1">
    <property type="protein sequence ID" value="cds.Jr05_08800_p1"/>
    <property type="gene ID" value="Jr05_08800"/>
</dbReference>
<evidence type="ECO:0000313" key="14">
    <source>
        <dbReference type="Proteomes" id="UP000619265"/>
    </source>
</evidence>
<evidence type="ECO:0000313" key="13">
    <source>
        <dbReference type="EMBL" id="KAF5470582.1"/>
    </source>
</evidence>
<comment type="subcellular location">
    <subcellularLocation>
        <location evidence="3">Chromosome</location>
    </subcellularLocation>
    <subcellularLocation>
        <location evidence="2 10">Nucleus</location>
    </subcellularLocation>
</comment>
<dbReference type="FunFam" id="1.10.20.10:FF:000026">
    <property type="entry name" value="Histone H2A"/>
    <property type="match status" value="1"/>
</dbReference>
<keyword evidence="8 10" id="KW-0539">Nucleus</keyword>
<dbReference type="SUPFAM" id="SSF47113">
    <property type="entry name" value="Histone-fold"/>
    <property type="match status" value="1"/>
</dbReference>
<dbReference type="Proteomes" id="UP000619265">
    <property type="component" value="Unassembled WGS sequence"/>
</dbReference>
<dbReference type="Pfam" id="PF00125">
    <property type="entry name" value="Histone"/>
    <property type="match status" value="1"/>
</dbReference>
<dbReference type="InterPro" id="IPR009072">
    <property type="entry name" value="Histone-fold"/>
</dbReference>
<comment type="similarity">
    <text evidence="4 10">Belongs to the histone H2A family.</text>
</comment>
<evidence type="ECO:0000256" key="1">
    <source>
        <dbReference type="ARBA" id="ARBA00002001"/>
    </source>
</evidence>
<evidence type="ECO:0000256" key="3">
    <source>
        <dbReference type="ARBA" id="ARBA00004286"/>
    </source>
</evidence>
<dbReference type="InterPro" id="IPR002119">
    <property type="entry name" value="Histone_H2A"/>
</dbReference>
<dbReference type="InterPro" id="IPR007125">
    <property type="entry name" value="H2A/H2B/H3"/>
</dbReference>
<dbReference type="GO" id="GO:0003682">
    <property type="term" value="F:chromatin binding"/>
    <property type="evidence" value="ECO:0007669"/>
    <property type="project" value="UniProtKB-ARBA"/>
</dbReference>
<proteinExistence type="inferred from homology"/>
<dbReference type="RefSeq" id="XP_018836008.2">
    <property type="nucleotide sequence ID" value="XM_018980463.2"/>
</dbReference>
<dbReference type="InterPro" id="IPR032454">
    <property type="entry name" value="Histone_H2A_C"/>
</dbReference>
<evidence type="ECO:0000256" key="5">
    <source>
        <dbReference type="ARBA" id="ARBA00011538"/>
    </source>
</evidence>
<evidence type="ECO:0000256" key="4">
    <source>
        <dbReference type="ARBA" id="ARBA00010691"/>
    </source>
</evidence>
<evidence type="ECO:0000256" key="10">
    <source>
        <dbReference type="RuleBase" id="RU003767"/>
    </source>
</evidence>
<comment type="caution">
    <text evidence="13">The sequence shown here is derived from an EMBL/GenBank/DDBJ whole genome shotgun (WGS) entry which is preliminary data.</text>
</comment>
<dbReference type="GO" id="GO:0000792">
    <property type="term" value="C:heterochromatin"/>
    <property type="evidence" value="ECO:0007669"/>
    <property type="project" value="UniProtKB-ARBA"/>
</dbReference>
<dbReference type="Pfam" id="PF16211">
    <property type="entry name" value="Histone_H2A_C"/>
    <property type="match status" value="1"/>
</dbReference>
<keyword evidence="9 10" id="KW-0544">Nucleosome core</keyword>
<name>A0A833XL01_JUGRE</name>